<gene>
    <name evidence="3" type="ORF">GCM10017161_38150</name>
</gene>
<evidence type="ECO:0000313" key="3">
    <source>
        <dbReference type="EMBL" id="GHG05042.1"/>
    </source>
</evidence>
<keyword evidence="1" id="KW-0472">Membrane</keyword>
<sequence>MLLKLLPFELKQQIKQGGFWAASFAMVWMAVLITTQRGSALVYANSAHAISQTLLFIAPNIIFVTCVLASATVLRDSQYKMEALIFTTPIDKFKYLASRYFSIAIATCAVLFLALIGMMITPLFLEAELVGPFNLSYYLGNYLLFIVPSVFLCTSFVFAAAMLSKNMIAVFVSGIVLYVVYIIGSILGNSPLMASSSVLSEGYGFASLLEPYGLIAFAEQSAYWSAEQRNTFMPSLTGSLLFNRILWLAISLSLFVFTYKAFSFRAEHKIKVTKPAQKEADESADNNNNVEPYKSIKPLINFNQINWSVAWSKFNIEYVTATRGKIFLVLLFTTVVFTLGNLISSVLEGPIAGGQSFLPQTALILGWLQEPLAKIGMLVVIFFTVELYWNERLVKIAPLVDCTPTHNFTFYLAKLAAVLAIGFTLILVSIISAIVFQLSQGYFNIQPQQYLLLFYYSGVPMLLAALLTLFLQRFAKVKAIGLLLGVGVFVLNGIAKGLLLDHPLTVFAYQPYFMFSDMADTIYHAQAAHWYNIYWLSLTGILGVVTVKYWQRGNTVTAEGLTQKARVLLASLAVVCITSASYIFYQTNVFNTFMTEEQQIALMADYEKQYQSFEGKAIPTIVDVKLAMDIFPEQRSYQLSGSYIIENQTDEPINEVLVSVLRQSHVNYQVALTDAVLTTHDQAHQTMLFTLASPLAPNAKTSLEFTINATHNAFAELDGEHYVTAGGSYIEVEDVIPQFGFNQRYVLTDAEHRKEHNLPELTRTIPEQGMHVVANDKLMFDAIISTTTPQSVVTVGTLKKQWIEAQRHFFHYQSAAPIQAQLAVVSAEFDTETTTHNGVELTVYHAPEHNQDNQMILTALTQSMDYFAKHYIPYKGEHYAVVEIPYFSAAQSFGSSQPGMYVGVENRMFNLDSRQVDLNEFNPQLRGISHEFAHQYWGDYLEPNYIAGAAMLTETLAKYTELVMLKHVYGATTAFDLVNQSLDFYLKVRPYMNDVEQPLFSMGHDSHLFYGKGQHSMYTLLDILGEEKINAALKQLLTEKGYPYKATTLDVLDAFYQQASQQQIEKIDDLFKRVVFHSLELKQAKTKLVTIDGQNKYQTTVDISVLKLALDLQSGEERAVKINEDIDVALYDGYPAYDDNNAMLIERVKFNKEHTQVTLFTNNKPTHVQVDPKLHTIDRNLSDNVIAIN</sequence>
<feature type="domain" description="Peptidase M1 membrane alanine aminopeptidase" evidence="2">
    <location>
        <begin position="861"/>
        <end position="1067"/>
    </location>
</feature>
<dbReference type="EMBL" id="BNCK01000011">
    <property type="protein sequence ID" value="GHG05042.1"/>
    <property type="molecule type" value="Genomic_DNA"/>
</dbReference>
<feature type="transmembrane region" description="Helical" evidence="1">
    <location>
        <begin position="529"/>
        <end position="547"/>
    </location>
</feature>
<reference evidence="3" key="2">
    <citation type="submission" date="2020-09" db="EMBL/GenBank/DDBJ databases">
        <authorList>
            <person name="Sun Q."/>
            <person name="Kim S."/>
        </authorList>
    </citation>
    <scope>NUCLEOTIDE SEQUENCE</scope>
    <source>
        <strain evidence="3">KCTC 42731</strain>
    </source>
</reference>
<evidence type="ECO:0000259" key="2">
    <source>
        <dbReference type="Pfam" id="PF01433"/>
    </source>
</evidence>
<dbReference type="GO" id="GO:0008237">
    <property type="term" value="F:metallopeptidase activity"/>
    <property type="evidence" value="ECO:0007669"/>
    <property type="project" value="InterPro"/>
</dbReference>
<dbReference type="SUPFAM" id="SSF55486">
    <property type="entry name" value="Metalloproteases ('zincins'), catalytic domain"/>
    <property type="match status" value="1"/>
</dbReference>
<dbReference type="Proteomes" id="UP000623842">
    <property type="component" value="Unassembled WGS sequence"/>
</dbReference>
<feature type="transmembrane region" description="Helical" evidence="1">
    <location>
        <begin position="567"/>
        <end position="585"/>
    </location>
</feature>
<accession>A0A919BP47</accession>
<dbReference type="Pfam" id="PF01433">
    <property type="entry name" value="Peptidase_M1"/>
    <property type="match status" value="1"/>
</dbReference>
<feature type="transmembrane region" description="Helical" evidence="1">
    <location>
        <begin position="100"/>
        <end position="125"/>
    </location>
</feature>
<evidence type="ECO:0000313" key="4">
    <source>
        <dbReference type="Proteomes" id="UP000623842"/>
    </source>
</evidence>
<feature type="transmembrane region" description="Helical" evidence="1">
    <location>
        <begin position="17"/>
        <end position="34"/>
    </location>
</feature>
<keyword evidence="1" id="KW-0812">Transmembrane</keyword>
<comment type="caution">
    <text evidence="3">The sequence shown here is derived from an EMBL/GenBank/DDBJ whole genome shotgun (WGS) entry which is preliminary data.</text>
</comment>
<name>A0A919BP47_9GAMM</name>
<dbReference type="Gene3D" id="1.10.390.10">
    <property type="entry name" value="Neutral Protease Domain 2"/>
    <property type="match status" value="1"/>
</dbReference>
<keyword evidence="4" id="KW-1185">Reference proteome</keyword>
<protein>
    <submittedName>
        <fullName evidence="3">Membrane protein</fullName>
    </submittedName>
</protein>
<feature type="transmembrane region" description="Helical" evidence="1">
    <location>
        <begin position="482"/>
        <end position="509"/>
    </location>
</feature>
<feature type="transmembrane region" description="Helical" evidence="1">
    <location>
        <begin position="410"/>
        <end position="438"/>
    </location>
</feature>
<organism evidence="3 4">
    <name type="scientific">Thalassotalea marina</name>
    <dbReference type="NCBI Taxonomy" id="1673741"/>
    <lineage>
        <taxon>Bacteria</taxon>
        <taxon>Pseudomonadati</taxon>
        <taxon>Pseudomonadota</taxon>
        <taxon>Gammaproteobacteria</taxon>
        <taxon>Alteromonadales</taxon>
        <taxon>Colwelliaceae</taxon>
        <taxon>Thalassotalea</taxon>
    </lineage>
</organism>
<dbReference type="InterPro" id="IPR014782">
    <property type="entry name" value="Peptidase_M1_dom"/>
</dbReference>
<feature type="transmembrane region" description="Helical" evidence="1">
    <location>
        <begin position="168"/>
        <end position="187"/>
    </location>
</feature>
<keyword evidence="1" id="KW-1133">Transmembrane helix</keyword>
<feature type="transmembrane region" description="Helical" evidence="1">
    <location>
        <begin position="241"/>
        <end position="262"/>
    </location>
</feature>
<feature type="transmembrane region" description="Helical" evidence="1">
    <location>
        <begin position="450"/>
        <end position="470"/>
    </location>
</feature>
<dbReference type="GO" id="GO:0008270">
    <property type="term" value="F:zinc ion binding"/>
    <property type="evidence" value="ECO:0007669"/>
    <property type="project" value="InterPro"/>
</dbReference>
<dbReference type="InterPro" id="IPR027268">
    <property type="entry name" value="Peptidase_M4/M1_CTD_sf"/>
</dbReference>
<feature type="transmembrane region" description="Helical" evidence="1">
    <location>
        <begin position="367"/>
        <end position="389"/>
    </location>
</feature>
<feature type="transmembrane region" description="Helical" evidence="1">
    <location>
        <begin position="54"/>
        <end position="74"/>
    </location>
</feature>
<proteinExistence type="predicted"/>
<reference evidence="3" key="1">
    <citation type="journal article" date="2014" name="Int. J. Syst. Evol. Microbiol.">
        <title>Complete genome sequence of Corynebacterium casei LMG S-19264T (=DSM 44701T), isolated from a smear-ripened cheese.</title>
        <authorList>
            <consortium name="US DOE Joint Genome Institute (JGI-PGF)"/>
            <person name="Walter F."/>
            <person name="Albersmeier A."/>
            <person name="Kalinowski J."/>
            <person name="Ruckert C."/>
        </authorList>
    </citation>
    <scope>NUCLEOTIDE SEQUENCE</scope>
    <source>
        <strain evidence="3">KCTC 42731</strain>
    </source>
</reference>
<feature type="transmembrane region" description="Helical" evidence="1">
    <location>
        <begin position="326"/>
        <end position="347"/>
    </location>
</feature>
<dbReference type="RefSeq" id="WP_189773999.1">
    <property type="nucleotide sequence ID" value="NZ_BNCK01000011.1"/>
</dbReference>
<evidence type="ECO:0000256" key="1">
    <source>
        <dbReference type="SAM" id="Phobius"/>
    </source>
</evidence>
<feature type="transmembrane region" description="Helical" evidence="1">
    <location>
        <begin position="137"/>
        <end position="161"/>
    </location>
</feature>
<dbReference type="AlphaFoldDB" id="A0A919BP47"/>